<dbReference type="Gene3D" id="3.30.70.1350">
    <property type="entry name" value="Cation efflux protein, cytoplasmic domain"/>
    <property type="match status" value="1"/>
</dbReference>
<dbReference type="InterPro" id="IPR027469">
    <property type="entry name" value="Cation_efflux_TMD_sf"/>
</dbReference>
<feature type="transmembrane region" description="Helical" evidence="8">
    <location>
        <begin position="109"/>
        <end position="132"/>
    </location>
</feature>
<dbReference type="Pfam" id="PF16916">
    <property type="entry name" value="ZT_dimer"/>
    <property type="match status" value="1"/>
</dbReference>
<dbReference type="eggNOG" id="COG1230">
    <property type="taxonomic scope" value="Bacteria"/>
</dbReference>
<sequence>MEKSSLSGGRFFLVTVLNVVITIFEFIGGLLSGSLSLLSDAFHNFGDALSIVLSYAAHKIGGRQQTRTNTYGYRRAEILAALLNALVLVVVCVILAVEAVRRLFHPEHVQGTVMLLVAVVSFGANLLSTVLLNRGAKHNLNVRATYLHLLSDALASVGVIVGAVMITVWHVNWVDPVITILVGIYIAIESWPIVKQTLGILMEASPDLDYEAIAQDIERLPEVEGVHHLHAWQIDENNIVFSVHVNMDDLPLAEIEPIYRQIETLLCRKYNVNHVTIQAECHRGEHEALFYDQNDWRHE</sequence>
<dbReference type="Gene3D" id="1.20.1510.10">
    <property type="entry name" value="Cation efflux protein transmembrane domain"/>
    <property type="match status" value="1"/>
</dbReference>
<dbReference type="GeneID" id="97414292"/>
<protein>
    <submittedName>
        <fullName evidence="11">Co Zn Cd efflux system component</fullName>
    </submittedName>
</protein>
<evidence type="ECO:0000256" key="3">
    <source>
        <dbReference type="ARBA" id="ARBA00022448"/>
    </source>
</evidence>
<feature type="domain" description="Cation efflux protein cytoplasmic" evidence="10">
    <location>
        <begin position="206"/>
        <end position="280"/>
    </location>
</feature>
<feature type="transmembrane region" description="Helical" evidence="8">
    <location>
        <begin position="153"/>
        <end position="171"/>
    </location>
</feature>
<dbReference type="AlphaFoldDB" id="A0A0R1H0B7"/>
<name>A0A0R1H0B7_9LACO</name>
<feature type="transmembrane region" description="Helical" evidence="8">
    <location>
        <begin position="78"/>
        <end position="97"/>
    </location>
</feature>
<reference evidence="11 12" key="1">
    <citation type="journal article" date="2015" name="Genome Announc.">
        <title>Expanding the biotechnology potential of lactobacilli through comparative genomics of 213 strains and associated genera.</title>
        <authorList>
            <person name="Sun Z."/>
            <person name="Harris H.M."/>
            <person name="McCann A."/>
            <person name="Guo C."/>
            <person name="Argimon S."/>
            <person name="Zhang W."/>
            <person name="Yang X."/>
            <person name="Jeffery I.B."/>
            <person name="Cooney J.C."/>
            <person name="Kagawa T.F."/>
            <person name="Liu W."/>
            <person name="Song Y."/>
            <person name="Salvetti E."/>
            <person name="Wrobel A."/>
            <person name="Rasinkangas P."/>
            <person name="Parkhill J."/>
            <person name="Rea M.C."/>
            <person name="O'Sullivan O."/>
            <person name="Ritari J."/>
            <person name="Douillard F.P."/>
            <person name="Paul Ross R."/>
            <person name="Yang R."/>
            <person name="Briner A.E."/>
            <person name="Felis G.E."/>
            <person name="de Vos W.M."/>
            <person name="Barrangou R."/>
            <person name="Klaenhammer T.R."/>
            <person name="Caufield P.W."/>
            <person name="Cui Y."/>
            <person name="Zhang H."/>
            <person name="O'Toole P.W."/>
        </authorList>
    </citation>
    <scope>NUCLEOTIDE SEQUENCE [LARGE SCALE GENOMIC DNA]</scope>
    <source>
        <strain evidence="11 12">ATCC 53295</strain>
    </source>
</reference>
<dbReference type="PANTHER" id="PTHR11562:SF17">
    <property type="entry name" value="RE54080P-RELATED"/>
    <property type="match status" value="1"/>
</dbReference>
<accession>A0A0R1H0B7</accession>
<gene>
    <name evidence="11" type="ORF">FD07_GL001073</name>
</gene>
<dbReference type="RefSeq" id="WP_020089850.1">
    <property type="nucleotide sequence ID" value="NZ_AZCZ01000028.1"/>
</dbReference>
<dbReference type="OrthoDB" id="9809646at2"/>
<dbReference type="PATRIC" id="fig|1267003.4.peg.1138"/>
<dbReference type="SUPFAM" id="SSF161111">
    <property type="entry name" value="Cation efflux protein transmembrane domain-like"/>
    <property type="match status" value="1"/>
</dbReference>
<evidence type="ECO:0000256" key="5">
    <source>
        <dbReference type="ARBA" id="ARBA00022989"/>
    </source>
</evidence>
<comment type="caution">
    <text evidence="11">The sequence shown here is derived from an EMBL/GenBank/DDBJ whole genome shotgun (WGS) entry which is preliminary data.</text>
</comment>
<keyword evidence="12" id="KW-1185">Reference proteome</keyword>
<feature type="transmembrane region" description="Helical" evidence="8">
    <location>
        <begin position="41"/>
        <end position="57"/>
    </location>
</feature>
<evidence type="ECO:0000256" key="4">
    <source>
        <dbReference type="ARBA" id="ARBA00022692"/>
    </source>
</evidence>
<comment type="subcellular location">
    <subcellularLocation>
        <location evidence="1">Membrane</location>
        <topology evidence="1">Multi-pass membrane protein</topology>
    </subcellularLocation>
</comment>
<dbReference type="InterPro" id="IPR002524">
    <property type="entry name" value="Cation_efflux"/>
</dbReference>
<dbReference type="InterPro" id="IPR058533">
    <property type="entry name" value="Cation_efflux_TM"/>
</dbReference>
<keyword evidence="4 8" id="KW-0812">Transmembrane</keyword>
<organism evidence="11 12">
    <name type="scientific">Levilactobacillus parabrevis ATCC 53295</name>
    <dbReference type="NCBI Taxonomy" id="1267003"/>
    <lineage>
        <taxon>Bacteria</taxon>
        <taxon>Bacillati</taxon>
        <taxon>Bacillota</taxon>
        <taxon>Bacilli</taxon>
        <taxon>Lactobacillales</taxon>
        <taxon>Lactobacillaceae</taxon>
        <taxon>Levilactobacillus</taxon>
    </lineage>
</organism>
<dbReference type="GO" id="GO:0005886">
    <property type="term" value="C:plasma membrane"/>
    <property type="evidence" value="ECO:0007669"/>
    <property type="project" value="TreeGrafter"/>
</dbReference>
<evidence type="ECO:0000313" key="12">
    <source>
        <dbReference type="Proteomes" id="UP000051176"/>
    </source>
</evidence>
<keyword evidence="7 8" id="KW-0472">Membrane</keyword>
<feature type="transmembrane region" description="Helical" evidence="8">
    <location>
        <begin position="177"/>
        <end position="194"/>
    </location>
</feature>
<dbReference type="Proteomes" id="UP000051176">
    <property type="component" value="Unassembled WGS sequence"/>
</dbReference>
<evidence type="ECO:0000259" key="10">
    <source>
        <dbReference type="Pfam" id="PF16916"/>
    </source>
</evidence>
<dbReference type="PANTHER" id="PTHR11562">
    <property type="entry name" value="CATION EFFLUX PROTEIN/ ZINC TRANSPORTER"/>
    <property type="match status" value="1"/>
</dbReference>
<dbReference type="InterPro" id="IPR050681">
    <property type="entry name" value="CDF/SLC30A"/>
</dbReference>
<dbReference type="SUPFAM" id="SSF160240">
    <property type="entry name" value="Cation efflux protein cytoplasmic domain-like"/>
    <property type="match status" value="1"/>
</dbReference>
<evidence type="ECO:0000256" key="8">
    <source>
        <dbReference type="SAM" id="Phobius"/>
    </source>
</evidence>
<keyword evidence="6" id="KW-0406">Ion transport</keyword>
<dbReference type="InterPro" id="IPR036837">
    <property type="entry name" value="Cation_efflux_CTD_sf"/>
</dbReference>
<comment type="similarity">
    <text evidence="2">Belongs to the cation diffusion facilitator (CDF) transporter (TC 2.A.4) family. SLC30A subfamily.</text>
</comment>
<dbReference type="EMBL" id="AZCZ01000028">
    <property type="protein sequence ID" value="KRK36151.1"/>
    <property type="molecule type" value="Genomic_DNA"/>
</dbReference>
<keyword evidence="5 8" id="KW-1133">Transmembrane helix</keyword>
<feature type="transmembrane region" description="Helical" evidence="8">
    <location>
        <begin position="12"/>
        <end position="35"/>
    </location>
</feature>
<evidence type="ECO:0000256" key="6">
    <source>
        <dbReference type="ARBA" id="ARBA00023065"/>
    </source>
</evidence>
<dbReference type="Pfam" id="PF01545">
    <property type="entry name" value="Cation_efflux"/>
    <property type="match status" value="1"/>
</dbReference>
<proteinExistence type="inferred from homology"/>
<evidence type="ECO:0000256" key="1">
    <source>
        <dbReference type="ARBA" id="ARBA00004141"/>
    </source>
</evidence>
<dbReference type="STRING" id="357278.IV61_GL001188"/>
<evidence type="ECO:0000259" key="9">
    <source>
        <dbReference type="Pfam" id="PF01545"/>
    </source>
</evidence>
<keyword evidence="3" id="KW-0813">Transport</keyword>
<dbReference type="GO" id="GO:0005385">
    <property type="term" value="F:zinc ion transmembrane transporter activity"/>
    <property type="evidence" value="ECO:0007669"/>
    <property type="project" value="TreeGrafter"/>
</dbReference>
<dbReference type="InterPro" id="IPR027470">
    <property type="entry name" value="Cation_efflux_CTD"/>
</dbReference>
<evidence type="ECO:0000313" key="11">
    <source>
        <dbReference type="EMBL" id="KRK36151.1"/>
    </source>
</evidence>
<evidence type="ECO:0000256" key="7">
    <source>
        <dbReference type="ARBA" id="ARBA00023136"/>
    </source>
</evidence>
<evidence type="ECO:0000256" key="2">
    <source>
        <dbReference type="ARBA" id="ARBA00008873"/>
    </source>
</evidence>
<dbReference type="NCBIfam" id="TIGR01297">
    <property type="entry name" value="CDF"/>
    <property type="match status" value="1"/>
</dbReference>
<feature type="domain" description="Cation efflux protein transmembrane" evidence="9">
    <location>
        <begin position="12"/>
        <end position="202"/>
    </location>
</feature>